<protein>
    <recommendedName>
        <fullName evidence="1">DML1/Misato tubulin domain-containing protein</fullName>
    </recommendedName>
</protein>
<dbReference type="Pfam" id="PF14881">
    <property type="entry name" value="Tubulin_3"/>
    <property type="match status" value="1"/>
</dbReference>
<keyword evidence="3" id="KW-1185">Reference proteome</keyword>
<feature type="domain" description="DML1/Misato tubulin" evidence="1">
    <location>
        <begin position="78"/>
        <end position="255"/>
    </location>
</feature>
<dbReference type="STRING" id="133381.A0A2T9ZIX2"/>
<dbReference type="Proteomes" id="UP000245609">
    <property type="component" value="Unassembled WGS sequence"/>
</dbReference>
<evidence type="ECO:0000313" key="2">
    <source>
        <dbReference type="EMBL" id="PVV04534.1"/>
    </source>
</evidence>
<dbReference type="Gene3D" id="3.40.50.1440">
    <property type="entry name" value="Tubulin/FtsZ, GTPase domain"/>
    <property type="match status" value="1"/>
</dbReference>
<dbReference type="EMBL" id="MBFS01000112">
    <property type="protein sequence ID" value="PVV04534.1"/>
    <property type="molecule type" value="Genomic_DNA"/>
</dbReference>
<organism evidence="2 3">
    <name type="scientific">Smittium megazygosporum</name>
    <dbReference type="NCBI Taxonomy" id="133381"/>
    <lineage>
        <taxon>Eukaryota</taxon>
        <taxon>Fungi</taxon>
        <taxon>Fungi incertae sedis</taxon>
        <taxon>Zoopagomycota</taxon>
        <taxon>Kickxellomycotina</taxon>
        <taxon>Harpellomycetes</taxon>
        <taxon>Harpellales</taxon>
        <taxon>Legeriomycetaceae</taxon>
        <taxon>Smittium</taxon>
    </lineage>
</organism>
<evidence type="ECO:0000313" key="3">
    <source>
        <dbReference type="Proteomes" id="UP000245609"/>
    </source>
</evidence>
<dbReference type="PANTHER" id="PTHR13391:SF0">
    <property type="entry name" value="PROTEIN MISATO HOMOLOG 1"/>
    <property type="match status" value="1"/>
</dbReference>
<dbReference type="AlphaFoldDB" id="A0A2T9ZIX2"/>
<dbReference type="GO" id="GO:0007005">
    <property type="term" value="P:mitochondrion organization"/>
    <property type="evidence" value="ECO:0007669"/>
    <property type="project" value="InterPro"/>
</dbReference>
<proteinExistence type="predicted"/>
<dbReference type="OrthoDB" id="271881at2759"/>
<reference evidence="2 3" key="1">
    <citation type="journal article" date="2018" name="MBio">
        <title>Comparative Genomics Reveals the Core Gene Toolbox for the Fungus-Insect Symbiosis.</title>
        <authorList>
            <person name="Wang Y."/>
            <person name="Stata M."/>
            <person name="Wang W."/>
            <person name="Stajich J.E."/>
            <person name="White M.M."/>
            <person name="Moncalvo J.M."/>
        </authorList>
    </citation>
    <scope>NUCLEOTIDE SEQUENCE [LARGE SCALE GENOMIC DNA]</scope>
    <source>
        <strain evidence="2 3">SC-DP-2</strain>
    </source>
</reference>
<name>A0A2T9ZIX2_9FUNG</name>
<dbReference type="GO" id="GO:0005739">
    <property type="term" value="C:mitochondrion"/>
    <property type="evidence" value="ECO:0007669"/>
    <property type="project" value="TreeGrafter"/>
</dbReference>
<sequence length="409" mass="47069">MILLDFSKNCSIKFRILEEVVNVPRALIFDFNENYGELDLIDQETVEEEEDYSEQQMEIYKQPKTKQVDKPGIDKEPKFWSDFCSLPFKQDSFVKFSRFERWSFFDGGASKCGYQTGKLAFQSLEKEESVLDSEFRNLLESCDSISGIQMISDSSGEFAGFANGFLEYICDELNKTSCFVYPVSESPSILWDINRSSDMAIQLASNSELEYPVIPLIRPLLKNRSKDPIISSLNANSWYQSSFLMSLVIDSINFPKINSNISANDFLNKVGYSNTELPISSKLSFLTDSNSPLEPEWIEFLYSTENKSKSEGSKNSLEISRGFDEYSGFDYEWNLNVKTVLELENPNINKGKELAGGAFKYDCGKDSIDFCTKVLKDLKNNYLYRNFFGRDEIYDYEEVLFEKIEQNQD</sequence>
<evidence type="ECO:0000259" key="1">
    <source>
        <dbReference type="Pfam" id="PF14881"/>
    </source>
</evidence>
<dbReference type="InterPro" id="IPR036525">
    <property type="entry name" value="Tubulin/FtsZ_GTPase_sf"/>
</dbReference>
<accession>A0A2T9ZIX2</accession>
<dbReference type="InterPro" id="IPR029209">
    <property type="entry name" value="DML1/Misato_tubulin"/>
</dbReference>
<comment type="caution">
    <text evidence="2">The sequence shown here is derived from an EMBL/GenBank/DDBJ whole genome shotgun (WGS) entry which is preliminary data.</text>
</comment>
<gene>
    <name evidence="2" type="ORF">BB560_000958</name>
</gene>
<dbReference type="PANTHER" id="PTHR13391">
    <property type="entry name" value="MITOCHONDRIAL DISTRIBUTION REGULATOR MISATO"/>
    <property type="match status" value="1"/>
</dbReference>
<dbReference type="SUPFAM" id="SSF52490">
    <property type="entry name" value="Tubulin nucleotide-binding domain-like"/>
    <property type="match status" value="1"/>
</dbReference>
<dbReference type="InterPro" id="IPR049942">
    <property type="entry name" value="DML1/Misato"/>
</dbReference>